<keyword evidence="2" id="KW-1185">Reference proteome</keyword>
<dbReference type="RefSeq" id="WP_344127211.1">
    <property type="nucleotide sequence ID" value="NZ_BAAALT010000030.1"/>
</dbReference>
<dbReference type="InterPro" id="IPR011009">
    <property type="entry name" value="Kinase-like_dom_sf"/>
</dbReference>
<protein>
    <recommendedName>
        <fullName evidence="3">Aminoglycoside phosphotransferase domain-containing protein</fullName>
    </recommendedName>
</protein>
<proteinExistence type="predicted"/>
<reference evidence="1 2" key="1">
    <citation type="journal article" date="2019" name="Int. J. Syst. Evol. Microbiol.">
        <title>The Global Catalogue of Microorganisms (GCM) 10K type strain sequencing project: providing services to taxonomists for standard genome sequencing and annotation.</title>
        <authorList>
            <consortium name="The Broad Institute Genomics Platform"/>
            <consortium name="The Broad Institute Genome Sequencing Center for Infectious Disease"/>
            <person name="Wu L."/>
            <person name="Ma J."/>
        </authorList>
    </citation>
    <scope>NUCLEOTIDE SEQUENCE [LARGE SCALE GENOMIC DNA]</scope>
    <source>
        <strain evidence="1 2">JCM 13250</strain>
    </source>
</reference>
<dbReference type="Proteomes" id="UP001500218">
    <property type="component" value="Unassembled WGS sequence"/>
</dbReference>
<comment type="caution">
    <text evidence="1">The sequence shown here is derived from an EMBL/GenBank/DDBJ whole genome shotgun (WGS) entry which is preliminary data.</text>
</comment>
<evidence type="ECO:0000313" key="1">
    <source>
        <dbReference type="EMBL" id="GAA1792051.1"/>
    </source>
</evidence>
<organism evidence="1 2">
    <name type="scientific">Luedemannella flava</name>
    <dbReference type="NCBI Taxonomy" id="349316"/>
    <lineage>
        <taxon>Bacteria</taxon>
        <taxon>Bacillati</taxon>
        <taxon>Actinomycetota</taxon>
        <taxon>Actinomycetes</taxon>
        <taxon>Micromonosporales</taxon>
        <taxon>Micromonosporaceae</taxon>
        <taxon>Luedemannella</taxon>
    </lineage>
</organism>
<evidence type="ECO:0008006" key="3">
    <source>
        <dbReference type="Google" id="ProtNLM"/>
    </source>
</evidence>
<gene>
    <name evidence="1" type="ORF">GCM10009682_12580</name>
</gene>
<accession>A0ABN2LLA0</accession>
<name>A0ABN2LLA0_9ACTN</name>
<dbReference type="EMBL" id="BAAALT010000030">
    <property type="protein sequence ID" value="GAA1792051.1"/>
    <property type="molecule type" value="Genomic_DNA"/>
</dbReference>
<dbReference type="SUPFAM" id="SSF56112">
    <property type="entry name" value="Protein kinase-like (PK-like)"/>
    <property type="match status" value="1"/>
</dbReference>
<evidence type="ECO:0000313" key="2">
    <source>
        <dbReference type="Proteomes" id="UP001500218"/>
    </source>
</evidence>
<sequence>MSSVRLEGDAALRAQYLSEVLELLYPAGDGLGDVTQFLVIPDLRRPRLLVPANDLRLAAAAVRRYARPQSRLARLKRDAVVASLRTGTARLLLRSRVRLEPGVDTIETYLRAALRAELSVSIHIGPARANRKPVLQVLGPDGATLGFAKLGIGPLTRDLVRQETAVLTRLAGLRLADVTVPEVRHAGRWHGHEVLVQSALPVWDPRAAWSADRLAGAMLSVATGAGVSGGDLAGSRYWAALRARLAPLDAQPDGATLRRAAHDLIDRVGATRLAYGQWHGDWAPWNMATLPDTLLLWDWERCAVDVPLGFDALHYALQRDLQAAGFAVARAGGAVHHCVDAAATTLRPFGVASPDAARVTALLYLVDLAARYLADRQAEAGARLGALGTWLLPTLIRRVSHLNDRSEVAA</sequence>